<dbReference type="AlphaFoldDB" id="A0AB40BZ79"/>
<reference evidence="3" key="1">
    <citation type="submission" date="2025-08" db="UniProtKB">
        <authorList>
            <consortium name="RefSeq"/>
        </authorList>
    </citation>
    <scope>IDENTIFICATION</scope>
</reference>
<organism evidence="2 3">
    <name type="scientific">Dioscorea cayennensis subsp. rotundata</name>
    <name type="common">White Guinea yam</name>
    <name type="synonym">Dioscorea rotundata</name>
    <dbReference type="NCBI Taxonomy" id="55577"/>
    <lineage>
        <taxon>Eukaryota</taxon>
        <taxon>Viridiplantae</taxon>
        <taxon>Streptophyta</taxon>
        <taxon>Embryophyta</taxon>
        <taxon>Tracheophyta</taxon>
        <taxon>Spermatophyta</taxon>
        <taxon>Magnoliopsida</taxon>
        <taxon>Liliopsida</taxon>
        <taxon>Dioscoreales</taxon>
        <taxon>Dioscoreaceae</taxon>
        <taxon>Dioscorea</taxon>
    </lineage>
</organism>
<dbReference type="PANTHER" id="PTHR31973:SF166">
    <property type="entry name" value="OS10G0104700 PROTEIN"/>
    <property type="match status" value="1"/>
</dbReference>
<keyword evidence="2" id="KW-1185">Reference proteome</keyword>
<accession>A0AB40BZ79</accession>
<evidence type="ECO:0000313" key="2">
    <source>
        <dbReference type="Proteomes" id="UP001515500"/>
    </source>
</evidence>
<evidence type="ECO:0000313" key="3">
    <source>
        <dbReference type="RefSeq" id="XP_039131806.1"/>
    </source>
</evidence>
<name>A0AB40BZ79_DIOCR</name>
<feature type="domain" description="MULE transposase" evidence="1">
    <location>
        <begin position="87"/>
        <end position="183"/>
    </location>
</feature>
<dbReference type="PANTHER" id="PTHR31973">
    <property type="entry name" value="POLYPROTEIN, PUTATIVE-RELATED"/>
    <property type="match status" value="1"/>
</dbReference>
<dbReference type="InterPro" id="IPR018289">
    <property type="entry name" value="MULE_transposase_dom"/>
</dbReference>
<gene>
    <name evidence="3" type="primary">LOC120268481</name>
</gene>
<dbReference type="Proteomes" id="UP001515500">
    <property type="component" value="Chromosome 9"/>
</dbReference>
<dbReference type="GeneID" id="120268481"/>
<dbReference type="Pfam" id="PF10551">
    <property type="entry name" value="MULE"/>
    <property type="match status" value="1"/>
</dbReference>
<evidence type="ECO:0000259" key="1">
    <source>
        <dbReference type="Pfam" id="PF10551"/>
    </source>
</evidence>
<dbReference type="RefSeq" id="XP_039131806.1">
    <property type="nucleotide sequence ID" value="XM_039275872.1"/>
</dbReference>
<proteinExistence type="predicted"/>
<sequence length="247" mass="27580">MQATHICGGGIGTTAHPKASKKWICESVIYKLKETPLYRAVDIQKDILRDHDVRLPYKRAWMGKEVARSVIHGSVVSSYDLLLWALLFIDRTHLLAKYGGILLGATTKDSNDGLFHVAFAIVDNETDENWTWFLATLGEALYGEDTYDKIITFISNRSKGLVNAITQVFPSSPHGYCLRHLETNFMKTNSSLGKSLRMQCWAIVVKIMYAYTLKEFDDAVRELALPYTILSTSSATALSDSYAVTAG</sequence>
<protein>
    <submittedName>
        <fullName evidence="3">Uncharacterized protein LOC120268481</fullName>
    </submittedName>
</protein>